<dbReference type="Gene3D" id="1.10.10.10">
    <property type="entry name" value="Winged helix-like DNA-binding domain superfamily/Winged helix DNA-binding domain"/>
    <property type="match status" value="1"/>
</dbReference>
<evidence type="ECO:0000256" key="1">
    <source>
        <dbReference type="ARBA" id="ARBA00009437"/>
    </source>
</evidence>
<dbReference type="PANTHER" id="PTHR30346">
    <property type="entry name" value="TRANSCRIPTIONAL DUAL REGULATOR HCAR-RELATED"/>
    <property type="match status" value="1"/>
</dbReference>
<feature type="domain" description="HTH lysR-type" evidence="6">
    <location>
        <begin position="2"/>
        <end position="59"/>
    </location>
</feature>
<dbReference type="Gene3D" id="3.40.190.10">
    <property type="entry name" value="Periplasmic binding protein-like II"/>
    <property type="match status" value="2"/>
</dbReference>
<organism evidence="7">
    <name type="scientific">Aureimonas frigidaquae</name>
    <dbReference type="NCBI Taxonomy" id="424757"/>
    <lineage>
        <taxon>Bacteria</taxon>
        <taxon>Pseudomonadati</taxon>
        <taxon>Pseudomonadota</taxon>
        <taxon>Alphaproteobacteria</taxon>
        <taxon>Hyphomicrobiales</taxon>
        <taxon>Aurantimonadaceae</taxon>
        <taxon>Aureimonas</taxon>
    </lineage>
</organism>
<dbReference type="InterPro" id="IPR036390">
    <property type="entry name" value="WH_DNA-bd_sf"/>
</dbReference>
<evidence type="ECO:0000256" key="5">
    <source>
        <dbReference type="ARBA" id="ARBA00023163"/>
    </source>
</evidence>
<dbReference type="GO" id="GO:0032993">
    <property type="term" value="C:protein-DNA complex"/>
    <property type="evidence" value="ECO:0007669"/>
    <property type="project" value="TreeGrafter"/>
</dbReference>
<dbReference type="GO" id="GO:0003677">
    <property type="term" value="F:DNA binding"/>
    <property type="evidence" value="ECO:0007669"/>
    <property type="project" value="UniProtKB-KW"/>
</dbReference>
<dbReference type="AlphaFoldDB" id="A0A0P0Z058"/>
<dbReference type="FunFam" id="1.10.10.10:FF:000001">
    <property type="entry name" value="LysR family transcriptional regulator"/>
    <property type="match status" value="1"/>
</dbReference>
<name>A0A0P0Z058_9HYPH</name>
<reference evidence="7" key="1">
    <citation type="journal article" date="2015" name="Proc. Natl. Acad. Sci. U.S.A.">
        <title>Bacterial clade with the ribosomal RNA operon on a small plasmid rather than the chromosome.</title>
        <authorList>
            <person name="Anda M."/>
            <person name="Ohtsubo Y."/>
            <person name="Okubo T."/>
            <person name="Sugawara M."/>
            <person name="Nagata Y."/>
            <person name="Tsuda M."/>
            <person name="Minamisawa K."/>
            <person name="Mitsui H."/>
        </authorList>
    </citation>
    <scope>NUCLEOTIDE SEQUENCE</scope>
    <source>
        <strain evidence="7">JCM 14755</strain>
    </source>
</reference>
<evidence type="ECO:0000313" key="7">
    <source>
        <dbReference type="EMBL" id="BAT27324.1"/>
    </source>
</evidence>
<dbReference type="PANTHER" id="PTHR30346:SF26">
    <property type="entry name" value="HYDROGEN PEROXIDE-INDUCIBLE GENES ACTIVATOR"/>
    <property type="match status" value="1"/>
</dbReference>
<evidence type="ECO:0000256" key="4">
    <source>
        <dbReference type="ARBA" id="ARBA00023159"/>
    </source>
</evidence>
<dbReference type="CDD" id="cd08411">
    <property type="entry name" value="PBP2_OxyR"/>
    <property type="match status" value="1"/>
</dbReference>
<dbReference type="InterPro" id="IPR036388">
    <property type="entry name" value="WH-like_DNA-bd_sf"/>
</dbReference>
<dbReference type="SUPFAM" id="SSF53850">
    <property type="entry name" value="Periplasmic binding protein-like II"/>
    <property type="match status" value="1"/>
</dbReference>
<sequence>MLTVRQMRYFEAVADTLHFGRAARRLNITQPALSAQIAQMEAAFGLLLFERRPSGVVLTPDGAAIRSRIRRIMGEIRDLEAFGQQRDQLSGPLRLGLIASVAPYVLPRILGRIQARFPDVEPVLRESVTDRLLADLLAGDLDCAVVALPVSDPALHLIDLVEDPFFLAVPACEAERIAAPVRPQALRSERLILLEEGHCLRDQALSVCQIVEARDLSTLGATSLGTLLRMVSGGLGVTLAPRLALATESRDAGIAFLPFQEPCPMRRLALAYRASSGRQAGFAALCAELSAVLSAEQALGDRAVRGGALVPQP</sequence>
<dbReference type="OrthoDB" id="9775392at2"/>
<protein>
    <submittedName>
        <fullName evidence="7">Putative transcriptional regulator</fullName>
    </submittedName>
</protein>
<dbReference type="Pfam" id="PF03466">
    <property type="entry name" value="LysR_substrate"/>
    <property type="match status" value="1"/>
</dbReference>
<dbReference type="InterPro" id="IPR000847">
    <property type="entry name" value="LysR_HTH_N"/>
</dbReference>
<accession>A0A0P0Z058</accession>
<dbReference type="Pfam" id="PF00126">
    <property type="entry name" value="HTH_1"/>
    <property type="match status" value="1"/>
</dbReference>
<dbReference type="PROSITE" id="PS50931">
    <property type="entry name" value="HTH_LYSR"/>
    <property type="match status" value="1"/>
</dbReference>
<evidence type="ECO:0000256" key="2">
    <source>
        <dbReference type="ARBA" id="ARBA00023015"/>
    </source>
</evidence>
<dbReference type="InterPro" id="IPR005119">
    <property type="entry name" value="LysR_subst-bd"/>
</dbReference>
<dbReference type="RefSeq" id="WP_062228393.1">
    <property type="nucleotide sequence ID" value="NZ_BBWR01000012.1"/>
</dbReference>
<evidence type="ECO:0000256" key="3">
    <source>
        <dbReference type="ARBA" id="ARBA00023125"/>
    </source>
</evidence>
<proteinExistence type="inferred from homology"/>
<evidence type="ECO:0000259" key="6">
    <source>
        <dbReference type="PROSITE" id="PS50931"/>
    </source>
</evidence>
<keyword evidence="5" id="KW-0804">Transcription</keyword>
<dbReference type="GO" id="GO:0003700">
    <property type="term" value="F:DNA-binding transcription factor activity"/>
    <property type="evidence" value="ECO:0007669"/>
    <property type="project" value="InterPro"/>
</dbReference>
<dbReference type="PRINTS" id="PR00039">
    <property type="entry name" value="HTHLYSR"/>
</dbReference>
<comment type="similarity">
    <text evidence="1">Belongs to the LysR transcriptional regulatory family.</text>
</comment>
<dbReference type="SUPFAM" id="SSF46785">
    <property type="entry name" value="Winged helix' DNA-binding domain"/>
    <property type="match status" value="1"/>
</dbReference>
<keyword evidence="3" id="KW-0238">DNA-binding</keyword>
<keyword evidence="4" id="KW-0010">Activator</keyword>
<keyword evidence="2" id="KW-0805">Transcription regulation</keyword>
<dbReference type="EMBL" id="LC066375">
    <property type="protein sequence ID" value="BAT27324.1"/>
    <property type="molecule type" value="Genomic_DNA"/>
</dbReference>